<dbReference type="Gene3D" id="2.130.10.10">
    <property type="entry name" value="YVTN repeat-like/Quinoprotein amine dehydrogenase"/>
    <property type="match status" value="1"/>
</dbReference>
<dbReference type="Gene3D" id="3.30.70.1070">
    <property type="entry name" value="Sporulation related repeat"/>
    <property type="match status" value="1"/>
</dbReference>
<proteinExistence type="predicted"/>
<dbReference type="InterPro" id="IPR007730">
    <property type="entry name" value="SPOR-like_dom"/>
</dbReference>
<dbReference type="EMBL" id="CP072642">
    <property type="protein sequence ID" value="QUV94022.1"/>
    <property type="molecule type" value="Genomic_DNA"/>
</dbReference>
<sequence length="574" mass="61688">MRTCAPTGYILVAILLFWLGTSIGHGRGHGQGHGQGRTHTVQVASVNDETVARETVAAYRARGVAAYYVKVELPQGTFYRVRVGRFASPAEAQRYARAIGVRDAFITVYDGPADAALTRAPALPAPLPPPGNTPPSTTASGGNTPAKALPPPVLVIKPKGQPAPPPAVVKPPPDTSPLPAGDQSTGGQPGDAATAPGETPPPPVEAPGRQLPRQAERPALLMEGIAAPVTPAWADFRPDPSPWIRLSTPTRADLHCAYFISPEKGWVGGRRGTLLHTEDGGRHWVEQVTGTKANITGLFFLNAQTGWAAVGGTYGLDPAVDGIEPTILRTDDGGTVWRPIAELDVRSLWFVNEQVGFAVGNYGAVFRTTDGGATWTACEGLRRAIERPEGLPDVVLTFTLVQFLDERRGWVAGNFFGRGITRPAGVFWTQDGGETWTRYPIPFAATSADITSMRFLDARRGSVVSELYRGDARFVTLHFTNDGGATWSERRMAVPGFHVTHFLDERTGWTIGALLSRDSSSPPYEVGIWATRDGGRTWREEKTLAGTQIYGAFFLDPQTGWAVGQGGTVLRYRP</sequence>
<evidence type="ECO:0000256" key="2">
    <source>
        <dbReference type="ARBA" id="ARBA00023276"/>
    </source>
</evidence>
<dbReference type="SUPFAM" id="SSF110296">
    <property type="entry name" value="Oligoxyloglucan reducing end-specific cellobiohydrolase"/>
    <property type="match status" value="1"/>
</dbReference>
<dbReference type="InterPro" id="IPR028203">
    <property type="entry name" value="PSII_CF48-like_dom"/>
</dbReference>
<evidence type="ECO:0000256" key="1">
    <source>
        <dbReference type="ARBA" id="ARBA00022531"/>
    </source>
</evidence>
<organism evidence="5 6">
    <name type="scientific">Chloracidobacterium sp. N</name>
    <dbReference type="NCBI Taxonomy" id="2821540"/>
    <lineage>
        <taxon>Bacteria</taxon>
        <taxon>Pseudomonadati</taxon>
        <taxon>Acidobacteriota</taxon>
        <taxon>Terriglobia</taxon>
        <taxon>Terriglobales</taxon>
        <taxon>Acidobacteriaceae</taxon>
        <taxon>Chloracidobacterium</taxon>
        <taxon>Chloracidobacterium aggregatum</taxon>
    </lineage>
</organism>
<dbReference type="InterPro" id="IPR036680">
    <property type="entry name" value="SPOR-like_sf"/>
</dbReference>
<dbReference type="InterPro" id="IPR015943">
    <property type="entry name" value="WD40/YVTN_repeat-like_dom_sf"/>
</dbReference>
<reference evidence="5 6" key="1">
    <citation type="submission" date="2021-03" db="EMBL/GenBank/DDBJ databases">
        <title>Genomic and phenotypic characterization of Chloracidobacterium isolates provides evidence for multiple species.</title>
        <authorList>
            <person name="Saini M.K."/>
            <person name="Costas A.M.G."/>
            <person name="Tank M."/>
            <person name="Bryant D.A."/>
        </authorList>
    </citation>
    <scope>NUCLEOTIDE SEQUENCE [LARGE SCALE GENOMIC DNA]</scope>
    <source>
        <strain evidence="5 6">N</strain>
    </source>
</reference>
<feature type="region of interest" description="Disordered" evidence="3">
    <location>
        <begin position="120"/>
        <end position="210"/>
    </location>
</feature>
<dbReference type="PROSITE" id="PS51724">
    <property type="entry name" value="SPOR"/>
    <property type="match status" value="1"/>
</dbReference>
<evidence type="ECO:0000313" key="6">
    <source>
        <dbReference type="Proteomes" id="UP000677668"/>
    </source>
</evidence>
<keyword evidence="2" id="KW-0604">Photosystem II</keyword>
<dbReference type="CDD" id="cd15482">
    <property type="entry name" value="Sialidase_non-viral"/>
    <property type="match status" value="1"/>
</dbReference>
<feature type="compositionally biased region" description="Pro residues" evidence="3">
    <location>
        <begin position="161"/>
        <end position="176"/>
    </location>
</feature>
<name>A0ABX8B082_9BACT</name>
<evidence type="ECO:0000256" key="3">
    <source>
        <dbReference type="SAM" id="MobiDB-lite"/>
    </source>
</evidence>
<gene>
    <name evidence="5" type="ORF">J8C05_00735</name>
</gene>
<keyword evidence="1" id="KW-0602">Photosynthesis</keyword>
<dbReference type="Pfam" id="PF05036">
    <property type="entry name" value="SPOR"/>
    <property type="match status" value="1"/>
</dbReference>
<dbReference type="PANTHER" id="PTHR47199:SF2">
    <property type="entry name" value="PHOTOSYSTEM II STABILITY_ASSEMBLY FACTOR HCF136, CHLOROPLASTIC"/>
    <property type="match status" value="1"/>
</dbReference>
<dbReference type="Pfam" id="PF14870">
    <property type="entry name" value="PSII_BNR"/>
    <property type="match status" value="1"/>
</dbReference>
<evidence type="ECO:0000259" key="4">
    <source>
        <dbReference type="PROSITE" id="PS51724"/>
    </source>
</evidence>
<evidence type="ECO:0000313" key="5">
    <source>
        <dbReference type="EMBL" id="QUV94022.1"/>
    </source>
</evidence>
<feature type="compositionally biased region" description="Pro residues" evidence="3">
    <location>
        <begin position="123"/>
        <end position="133"/>
    </location>
</feature>
<dbReference type="Proteomes" id="UP000677668">
    <property type="component" value="Chromosome 1"/>
</dbReference>
<keyword evidence="6" id="KW-1185">Reference proteome</keyword>
<dbReference type="SUPFAM" id="SSF110997">
    <property type="entry name" value="Sporulation related repeat"/>
    <property type="match status" value="1"/>
</dbReference>
<protein>
    <submittedName>
        <fullName evidence="5">SPOR domain-containing protein</fullName>
    </submittedName>
</protein>
<accession>A0ABX8B082</accession>
<dbReference type="PANTHER" id="PTHR47199">
    <property type="entry name" value="PHOTOSYSTEM II STABILITY/ASSEMBLY FACTOR HCF136, CHLOROPLASTIC"/>
    <property type="match status" value="1"/>
</dbReference>
<feature type="domain" description="SPOR" evidence="4">
    <location>
        <begin position="33"/>
        <end position="113"/>
    </location>
</feature>
<dbReference type="RefSeq" id="WP_211422348.1">
    <property type="nucleotide sequence ID" value="NZ_CP072642.1"/>
</dbReference>